<keyword evidence="5" id="KW-0540">Nuclease</keyword>
<protein>
    <recommendedName>
        <fullName evidence="8">DUF302 domain-containing protein</fullName>
    </recommendedName>
</protein>
<dbReference type="Pfam" id="PF09810">
    <property type="entry name" value="Exo5"/>
    <property type="match status" value="1"/>
</dbReference>
<dbReference type="PANTHER" id="PTHR14464">
    <property type="entry name" value="EXONUCLEASE V"/>
    <property type="match status" value="1"/>
</dbReference>
<dbReference type="SUPFAM" id="SSF103247">
    <property type="entry name" value="TT1751-like"/>
    <property type="match status" value="1"/>
</dbReference>
<dbReference type="PANTHER" id="PTHR14464:SF4">
    <property type="entry name" value="EXONUCLEASE V"/>
    <property type="match status" value="1"/>
</dbReference>
<name>A0A1Y6LNR5_ZYMTR</name>
<dbReference type="EMBL" id="LT882681">
    <property type="protein sequence ID" value="SMY25279.1"/>
    <property type="molecule type" value="Genomic_DNA"/>
</dbReference>
<keyword evidence="4" id="KW-0004">4Fe-4S</keyword>
<feature type="domain" description="DUF302" evidence="8">
    <location>
        <begin position="72"/>
        <end position="127"/>
    </location>
</feature>
<comment type="subunit">
    <text evidence="3">Monomer.</text>
</comment>
<keyword evidence="6" id="KW-0269">Exonuclease</keyword>
<evidence type="ECO:0000256" key="2">
    <source>
        <dbReference type="ARBA" id="ARBA00009797"/>
    </source>
</evidence>
<evidence type="ECO:0000256" key="7">
    <source>
        <dbReference type="SAM" id="MobiDB-lite"/>
    </source>
</evidence>
<dbReference type="Gene3D" id="3.30.310.70">
    <property type="entry name" value="TT1751-like domain"/>
    <property type="match status" value="1"/>
</dbReference>
<dbReference type="GO" id="GO:0005739">
    <property type="term" value="C:mitochondrion"/>
    <property type="evidence" value="ECO:0007669"/>
    <property type="project" value="TreeGrafter"/>
</dbReference>
<evidence type="ECO:0000256" key="6">
    <source>
        <dbReference type="ARBA" id="ARBA00022839"/>
    </source>
</evidence>
<dbReference type="GO" id="GO:0005634">
    <property type="term" value="C:nucleus"/>
    <property type="evidence" value="ECO:0007669"/>
    <property type="project" value="TreeGrafter"/>
</dbReference>
<dbReference type="CDD" id="cd14797">
    <property type="entry name" value="DUF302"/>
    <property type="match status" value="1"/>
</dbReference>
<evidence type="ECO:0000259" key="8">
    <source>
        <dbReference type="Pfam" id="PF03625"/>
    </source>
</evidence>
<keyword evidence="4" id="KW-0408">Iron</keyword>
<gene>
    <name evidence="9" type="ORF">ZT1A5_G6721</name>
</gene>
<dbReference type="AlphaFoldDB" id="A0A1Y6LNR5"/>
<dbReference type="GO" id="GO:0036297">
    <property type="term" value="P:interstrand cross-link repair"/>
    <property type="evidence" value="ECO:0007669"/>
    <property type="project" value="TreeGrafter"/>
</dbReference>
<reference evidence="9 10" key="1">
    <citation type="submission" date="2016-10" db="EMBL/GenBank/DDBJ databases">
        <authorList>
            <person name="Varghese N."/>
        </authorList>
    </citation>
    <scope>NUCLEOTIDE SEQUENCE [LARGE SCALE GENOMIC DNA]</scope>
</reference>
<dbReference type="Proteomes" id="UP000215453">
    <property type="component" value="Chromosome 6"/>
</dbReference>
<dbReference type="GO" id="GO:0045145">
    <property type="term" value="F:single-stranded DNA 5'-3' DNA exonuclease activity"/>
    <property type="evidence" value="ECO:0007669"/>
    <property type="project" value="InterPro"/>
</dbReference>
<dbReference type="InterPro" id="IPR005180">
    <property type="entry name" value="DUF302"/>
</dbReference>
<evidence type="ECO:0000256" key="4">
    <source>
        <dbReference type="ARBA" id="ARBA00022485"/>
    </source>
</evidence>
<evidence type="ECO:0000256" key="1">
    <source>
        <dbReference type="ARBA" id="ARBA00001966"/>
    </source>
</evidence>
<proteinExistence type="inferred from homology"/>
<dbReference type="InterPro" id="IPR035923">
    <property type="entry name" value="TT1751-like_sf"/>
</dbReference>
<keyword evidence="4" id="KW-0479">Metal-binding</keyword>
<feature type="region of interest" description="Disordered" evidence="7">
    <location>
        <begin position="499"/>
        <end position="526"/>
    </location>
</feature>
<comment type="similarity">
    <text evidence="2">Belongs to the EXO5 family.</text>
</comment>
<comment type="cofactor">
    <cofactor evidence="1">
        <name>[4Fe-4S] cluster</name>
        <dbReference type="ChEBI" id="CHEBI:49883"/>
    </cofactor>
</comment>
<dbReference type="Pfam" id="PF03625">
    <property type="entry name" value="DUF302"/>
    <property type="match status" value="1"/>
</dbReference>
<evidence type="ECO:0000313" key="10">
    <source>
        <dbReference type="Proteomes" id="UP000215453"/>
    </source>
</evidence>
<evidence type="ECO:0000256" key="5">
    <source>
        <dbReference type="ARBA" id="ARBA00022722"/>
    </source>
</evidence>
<dbReference type="InterPro" id="IPR019190">
    <property type="entry name" value="EXOV"/>
</dbReference>
<dbReference type="GO" id="GO:0051539">
    <property type="term" value="F:4 iron, 4 sulfur cluster binding"/>
    <property type="evidence" value="ECO:0007669"/>
    <property type="project" value="UniProtKB-KW"/>
</dbReference>
<evidence type="ECO:0000256" key="3">
    <source>
        <dbReference type="ARBA" id="ARBA00011245"/>
    </source>
</evidence>
<keyword evidence="6" id="KW-0378">Hydrolase</keyword>
<evidence type="ECO:0000313" key="9">
    <source>
        <dbReference type="EMBL" id="SMY25279.1"/>
    </source>
</evidence>
<accession>A0A1Y6LNR5</accession>
<organism evidence="9 10">
    <name type="scientific">Zymoseptoria tritici ST99CH_1A5</name>
    <dbReference type="NCBI Taxonomy" id="1276529"/>
    <lineage>
        <taxon>Eukaryota</taxon>
        <taxon>Fungi</taxon>
        <taxon>Dikarya</taxon>
        <taxon>Ascomycota</taxon>
        <taxon>Pezizomycotina</taxon>
        <taxon>Dothideomycetes</taxon>
        <taxon>Dothideomycetidae</taxon>
        <taxon>Mycosphaerellales</taxon>
        <taxon>Mycosphaerellaceae</taxon>
        <taxon>Zymoseptoria</taxon>
    </lineage>
</organism>
<sequence>MAKRTETTYQVTRITRTFDKTFDQVLERLNSSIKQPDGAGLGIIDHLQSKGAFEKVTNAALGPHGFMKFQQFDHGQWMGLYGVNGGRNVARIIFGNPQIAISMLKHDVSAGLFVPVEVLIIEREDGKGTDVVQVKPSTLIAGAEGSSDELKKAAEVLDDKLEKLWERAERAKLIDTRLEYSLVTVISTTASFDAWCTVFSLSTVCNTAISNNNDGAMAFKRVRRGSVQTMNHDDSDYGTELDLNESDYGSDLDAATWDALLTESESQQQFHSFKVEQFPSFNGEDIPEPVVQDEPEAQTHSLRLARVRDSLARAISGLTETCEQLDGLQVELKQELPQLPQPQKRERTVEVEYSEVNRLAFITAAEPPVESPGKVDTRSPIEKFRRSKYKKNMTVTDIVSPAWCEIQYWYNLTKHGRIPKTVNMVKGSRIHKVKEMEVHTEVPVEIATKEDKLGLRLWNVIQGLRTLRATGLTRELEVFGVVEGEVFIGIIDEISRTCPDEEKEESMLKSGDTSTSPSTKAKTSAIPADQRTMKDFLTSSQASGVSGSDGAWLRPLREKPRTIYLGDIKTRGSSKLPRPGSETKPAEIQLMMYRRLLLDLAANKVDAEPIFACYTVEPHKPFSDTFIASLGNIDFDFSSQMTNVSIEADDANDEFAAPESDPLAEILAHNTLSSLWSHMIAEFTKTISVNASSSSVSRLLSAEYRQADRGNVIGRHSFVYDSDILEPYLQDVMKWWKGQREPRGVEIEDAYLKCRPCAFREICTWRAEKIEEVANKAKLRSAARSKSQV</sequence>
<feature type="compositionally biased region" description="Low complexity" evidence="7">
    <location>
        <begin position="513"/>
        <end position="525"/>
    </location>
</feature>
<keyword evidence="4" id="KW-0411">Iron-sulfur</keyword>